<dbReference type="RefSeq" id="WP_092268227.1">
    <property type="nucleotide sequence ID" value="NZ_FORT01000006.1"/>
</dbReference>
<evidence type="ECO:0000313" key="2">
    <source>
        <dbReference type="Proteomes" id="UP000198915"/>
    </source>
</evidence>
<name>A0A1I3UL23_9BACL</name>
<sequence length="108" mass="12634">MTNRRMFDVPRYATRQVAEQVGLELQLALWAAIDLRAEKGQEMDYLQVFELSVEWVDDEPLQKVLNRQEQPQHEVSFYVDGVETPLDGVTLWVMDSGTYCTMLFPDEY</sequence>
<dbReference type="AlphaFoldDB" id="A0A1I3UL23"/>
<gene>
    <name evidence="1" type="ORF">SAMN05518846_1069</name>
</gene>
<dbReference type="STRING" id="1884381.SAMN05518846_1069"/>
<evidence type="ECO:0000313" key="1">
    <source>
        <dbReference type="EMBL" id="SFJ83403.1"/>
    </source>
</evidence>
<dbReference type="Pfam" id="PF06124">
    <property type="entry name" value="DUF960"/>
    <property type="match status" value="1"/>
</dbReference>
<reference evidence="2" key="1">
    <citation type="submission" date="2016-10" db="EMBL/GenBank/DDBJ databases">
        <authorList>
            <person name="Varghese N."/>
            <person name="Submissions S."/>
        </authorList>
    </citation>
    <scope>NUCLEOTIDE SEQUENCE [LARGE SCALE GENOMIC DNA]</scope>
    <source>
        <strain evidence="2">OK042</strain>
    </source>
</reference>
<dbReference type="Gene3D" id="3.10.450.150">
    <property type="entry name" value="enterococcus faecalis protein"/>
    <property type="match status" value="1"/>
</dbReference>
<dbReference type="InterPro" id="IPR009303">
    <property type="entry name" value="DUF960"/>
</dbReference>
<dbReference type="EMBL" id="FORT01000006">
    <property type="protein sequence ID" value="SFJ83403.1"/>
    <property type="molecule type" value="Genomic_DNA"/>
</dbReference>
<protein>
    <submittedName>
        <fullName evidence="1">Uncharacterized protein</fullName>
    </submittedName>
</protein>
<keyword evidence="2" id="KW-1185">Reference proteome</keyword>
<dbReference type="Proteomes" id="UP000198915">
    <property type="component" value="Unassembled WGS sequence"/>
</dbReference>
<accession>A0A1I3UL23</accession>
<organism evidence="1 2">
    <name type="scientific">Brevibacillus centrosporus</name>
    <dbReference type="NCBI Taxonomy" id="54910"/>
    <lineage>
        <taxon>Bacteria</taxon>
        <taxon>Bacillati</taxon>
        <taxon>Bacillota</taxon>
        <taxon>Bacilli</taxon>
        <taxon>Bacillales</taxon>
        <taxon>Paenibacillaceae</taxon>
        <taxon>Brevibacillus</taxon>
    </lineage>
</organism>
<proteinExistence type="predicted"/>